<evidence type="ECO:0008006" key="3">
    <source>
        <dbReference type="Google" id="ProtNLM"/>
    </source>
</evidence>
<evidence type="ECO:0000256" key="1">
    <source>
        <dbReference type="SAM" id="MobiDB-lite"/>
    </source>
</evidence>
<comment type="caution">
    <text evidence="2">The sequence shown here is derived from an EMBL/GenBank/DDBJ whole genome shotgun (WGS) entry which is preliminary data.</text>
</comment>
<proteinExistence type="predicted"/>
<dbReference type="InterPro" id="IPR036396">
    <property type="entry name" value="Cyt_P450_sf"/>
</dbReference>
<protein>
    <recommendedName>
        <fullName evidence="3">Cytochrome P450</fullName>
    </recommendedName>
</protein>
<accession>A0A8S9LB37</accession>
<dbReference type="GO" id="GO:0020037">
    <property type="term" value="F:heme binding"/>
    <property type="evidence" value="ECO:0007669"/>
    <property type="project" value="InterPro"/>
</dbReference>
<dbReference type="AlphaFoldDB" id="A0A8S9LB37"/>
<dbReference type="GO" id="GO:0016705">
    <property type="term" value="F:oxidoreductase activity, acting on paired donors, with incorporation or reduction of molecular oxygen"/>
    <property type="evidence" value="ECO:0007669"/>
    <property type="project" value="InterPro"/>
</dbReference>
<dbReference type="GO" id="GO:0005506">
    <property type="term" value="F:iron ion binding"/>
    <property type="evidence" value="ECO:0007669"/>
    <property type="project" value="InterPro"/>
</dbReference>
<evidence type="ECO:0000313" key="2">
    <source>
        <dbReference type="EMBL" id="KAF2605370.1"/>
    </source>
</evidence>
<gene>
    <name evidence="2" type="ORF">F2Q70_00024275</name>
</gene>
<dbReference type="Gene3D" id="1.10.630.10">
    <property type="entry name" value="Cytochrome P450"/>
    <property type="match status" value="1"/>
</dbReference>
<dbReference type="GO" id="GO:0004497">
    <property type="term" value="F:monooxygenase activity"/>
    <property type="evidence" value="ECO:0007669"/>
    <property type="project" value="InterPro"/>
</dbReference>
<feature type="compositionally biased region" description="Polar residues" evidence="1">
    <location>
        <begin position="136"/>
        <end position="156"/>
    </location>
</feature>
<organism evidence="2">
    <name type="scientific">Brassica cretica</name>
    <name type="common">Mustard</name>
    <dbReference type="NCBI Taxonomy" id="69181"/>
    <lineage>
        <taxon>Eukaryota</taxon>
        <taxon>Viridiplantae</taxon>
        <taxon>Streptophyta</taxon>
        <taxon>Embryophyta</taxon>
        <taxon>Tracheophyta</taxon>
        <taxon>Spermatophyta</taxon>
        <taxon>Magnoliopsida</taxon>
        <taxon>eudicotyledons</taxon>
        <taxon>Gunneridae</taxon>
        <taxon>Pentapetalae</taxon>
        <taxon>rosids</taxon>
        <taxon>malvids</taxon>
        <taxon>Brassicales</taxon>
        <taxon>Brassicaceae</taxon>
        <taxon>Brassiceae</taxon>
        <taxon>Brassica</taxon>
    </lineage>
</organism>
<dbReference type="EMBL" id="QGKY02000094">
    <property type="protein sequence ID" value="KAF2605370.1"/>
    <property type="molecule type" value="Genomic_DNA"/>
</dbReference>
<sequence>MSVEMEFGFVGDVFRCQSTNTKEPKTSDNASNLFTNLLSGGSLGSMPTAEGAVSDLFGKPLFLSLYDWFMEHGGVYKLAFGPKAFVVISDPIVASHVLRENAFSYDKSPSWGTWWDTGDPGWELIPRSASGDKSSDGSVSIRSETSIRYVPSTSREAQLRGE</sequence>
<reference evidence="2" key="1">
    <citation type="submission" date="2019-12" db="EMBL/GenBank/DDBJ databases">
        <title>Genome sequencing and annotation of Brassica cretica.</title>
        <authorList>
            <person name="Studholme D.J."/>
            <person name="Sarris P.F."/>
        </authorList>
    </citation>
    <scope>NUCLEOTIDE SEQUENCE</scope>
    <source>
        <strain evidence="2">PFS-102/07</strain>
        <tissue evidence="2">Leaf</tissue>
    </source>
</reference>
<name>A0A8S9LB37_BRACR</name>
<dbReference type="SUPFAM" id="SSF48264">
    <property type="entry name" value="Cytochrome P450"/>
    <property type="match status" value="1"/>
</dbReference>
<feature type="region of interest" description="Disordered" evidence="1">
    <location>
        <begin position="125"/>
        <end position="162"/>
    </location>
</feature>